<sequence length="914" mass="97132">MDPLLAIPALTDAEELTCDVLVIGGGTAGTMAALTAAEHGARVLLLEKAHVRHSGALAMGMDGVNNAVIPGRADPDDYVAEITRANDGIVDQSTVRQTATRGFAMVRRLESYGVKFEKDEHGEYAVRQVHRSGSYVLPMPEGKDVKKVLYRQLRRREMRERIRIENRVMPVRVLTARGRAVGAAGFHTRTGAFVTVRAGAVILATGACGRLGLPASGYLYGTYENPTNAGDGYAMAYHAGAELTGIECFQINPLIKDYNGPACAYVANPFGGYQVNRHGERFVDSDYWSGQMMAEFATEVAGDRGPVYLKLSHLPEESVAALESILHTTERPTRGTFHAGRGHDYRTHDVEMHISEIGLCGGHSASGVRVDDHARTTVPRLYAAGDLACVPHNYMIGAFVFGDLAGADAARHRAYDGELPADQLREAHELIYRPLRRPDGLPQPQVEYKLRRFVNDYVAPPKSGARLSLALEAFERTRTDIAALGARTPHELMRCVEVSFIRDCAEMAARASLARTESRWGLYHDRLDHPRRDDTSWFHHLDLRKSASGAMEFTTRPVAPYLVPVDGYSPAGGPSRHLGEVHPEQVATAGAREVAPVTPGRDPGRARAAAAPAAPQREAAASPRLLELLALAEAEPEPAVLGSYLSDPDPAVRRTAVTVLTETVPPGTGTALATALTDPDPGVRAAAAASLRELVETLPREPALRDALAAALDEADPVVRAAALDVLRALRLGDTALFTAPLSDPDTAVRVAAVRALVSVDAVSELARAAGADPSREVRVTLAKALATVDAAPDVVHAALTGLVDDPDALVRAAAYAALGTVGCPAPLAGRAERALADPAWQVRAGAATALSLAEPGPAVRALAKAVADPNADVRKAAVLALTRHRAAEEARTALAAATGDPDADVRAYAARAL</sequence>
<dbReference type="Pfam" id="PF13646">
    <property type="entry name" value="HEAT_2"/>
    <property type="match status" value="3"/>
</dbReference>
<dbReference type="GO" id="GO:0050660">
    <property type="term" value="F:flavin adenine dinucleotide binding"/>
    <property type="evidence" value="ECO:0007669"/>
    <property type="project" value="TreeGrafter"/>
</dbReference>
<dbReference type="HOGENOM" id="CLU_316384_0_0_11"/>
<dbReference type="PANTHER" id="PTHR11632:SF73">
    <property type="entry name" value="BLR3196 PROTEIN"/>
    <property type="match status" value="1"/>
</dbReference>
<dbReference type="KEGG" id="sgu:SGLAU_01645"/>
<evidence type="ECO:0000256" key="3">
    <source>
        <dbReference type="SAM" id="MobiDB-lite"/>
    </source>
</evidence>
<evidence type="ECO:0000259" key="4">
    <source>
        <dbReference type="Pfam" id="PF00890"/>
    </source>
</evidence>
<accession>A0A089WY60</accession>
<feature type="compositionally biased region" description="Low complexity" evidence="3">
    <location>
        <begin position="606"/>
        <end position="618"/>
    </location>
</feature>
<evidence type="ECO:0000256" key="2">
    <source>
        <dbReference type="ARBA" id="ARBA00023002"/>
    </source>
</evidence>
<dbReference type="SUPFAM" id="SSF48371">
    <property type="entry name" value="ARM repeat"/>
    <property type="match status" value="1"/>
</dbReference>
<keyword evidence="7" id="KW-1185">Reference proteome</keyword>
<evidence type="ECO:0000259" key="5">
    <source>
        <dbReference type="Pfam" id="PF02910"/>
    </source>
</evidence>
<dbReference type="AlphaFoldDB" id="A0A089WY60"/>
<protein>
    <submittedName>
        <fullName evidence="6">Oxidoreductase</fullName>
    </submittedName>
</protein>
<name>A0A089WY60_STRGA</name>
<dbReference type="EMBL" id="CP009438">
    <property type="protein sequence ID" value="AIR96357.1"/>
    <property type="molecule type" value="Genomic_DNA"/>
</dbReference>
<dbReference type="GO" id="GO:0005886">
    <property type="term" value="C:plasma membrane"/>
    <property type="evidence" value="ECO:0007669"/>
    <property type="project" value="TreeGrafter"/>
</dbReference>
<dbReference type="eggNOG" id="COG1413">
    <property type="taxonomic scope" value="Bacteria"/>
</dbReference>
<dbReference type="eggNOG" id="COG1053">
    <property type="taxonomic scope" value="Bacteria"/>
</dbReference>
<dbReference type="GO" id="GO:0009055">
    <property type="term" value="F:electron transfer activity"/>
    <property type="evidence" value="ECO:0007669"/>
    <property type="project" value="TreeGrafter"/>
</dbReference>
<dbReference type="InterPro" id="IPR015939">
    <property type="entry name" value="Fum_Rdtase/Succ_DH_flav-like_C"/>
</dbReference>
<reference evidence="7" key="1">
    <citation type="journal article" date="2015" name="J. Biotechnol.">
        <title>Complete genome sequence of the actinobacterium Streptomyces glaucescens GLA.O (DSM 40922) consisting of a linear chromosome and one linear plasmid.</title>
        <authorList>
            <person name="Ortseifen V."/>
            <person name="Winkler A."/>
            <person name="Albersmeier A."/>
            <person name="Wendler S."/>
            <person name="Puhler A."/>
            <person name="Kalinowski J."/>
            <person name="Ruckert C."/>
        </authorList>
    </citation>
    <scope>NUCLEOTIDE SEQUENCE [LARGE SCALE GENOMIC DNA]</scope>
    <source>
        <strain evidence="7">DSM 40922 / GLA O</strain>
    </source>
</reference>
<keyword evidence="1" id="KW-0285">Flavoprotein</keyword>
<dbReference type="Pfam" id="PF00890">
    <property type="entry name" value="FAD_binding_2"/>
    <property type="match status" value="1"/>
</dbReference>
<dbReference type="OrthoDB" id="9805351at2"/>
<gene>
    <name evidence="6" type="ORF">SGLAU_01645</name>
</gene>
<dbReference type="PANTHER" id="PTHR11632">
    <property type="entry name" value="SUCCINATE DEHYDROGENASE 2 FLAVOPROTEIN SUBUNIT"/>
    <property type="match status" value="1"/>
</dbReference>
<dbReference type="PRINTS" id="PR00368">
    <property type="entry name" value="FADPNR"/>
</dbReference>
<dbReference type="InterPro" id="IPR011989">
    <property type="entry name" value="ARM-like"/>
</dbReference>
<dbReference type="GO" id="GO:0009061">
    <property type="term" value="P:anaerobic respiration"/>
    <property type="evidence" value="ECO:0007669"/>
    <property type="project" value="TreeGrafter"/>
</dbReference>
<evidence type="ECO:0000313" key="7">
    <source>
        <dbReference type="Proteomes" id="UP000029482"/>
    </source>
</evidence>
<dbReference type="Gene3D" id="1.25.10.10">
    <property type="entry name" value="Leucine-rich Repeat Variant"/>
    <property type="match status" value="3"/>
</dbReference>
<feature type="region of interest" description="Disordered" evidence="3">
    <location>
        <begin position="595"/>
        <end position="618"/>
    </location>
</feature>
<dbReference type="Pfam" id="PF02910">
    <property type="entry name" value="Succ_DH_flav_C"/>
    <property type="match status" value="1"/>
</dbReference>
<proteinExistence type="predicted"/>
<feature type="domain" description="Fumarate reductase/succinate dehydrogenase flavoprotein-like C-terminal" evidence="5">
    <location>
        <begin position="449"/>
        <end position="562"/>
    </location>
</feature>
<dbReference type="InterPro" id="IPR003953">
    <property type="entry name" value="FAD-dep_OxRdtase_2_FAD-bd"/>
</dbReference>
<feature type="domain" description="FAD-dependent oxidoreductase 2 FAD-binding" evidence="4">
    <location>
        <begin position="19"/>
        <end position="390"/>
    </location>
</feature>
<keyword evidence="2" id="KW-0560">Oxidoreductase</keyword>
<dbReference type="PRINTS" id="PR00411">
    <property type="entry name" value="PNDRDTASEI"/>
</dbReference>
<evidence type="ECO:0000256" key="1">
    <source>
        <dbReference type="ARBA" id="ARBA00022630"/>
    </source>
</evidence>
<dbReference type="Gene3D" id="3.50.50.60">
    <property type="entry name" value="FAD/NAD(P)-binding domain"/>
    <property type="match status" value="2"/>
</dbReference>
<dbReference type="SMART" id="SM00567">
    <property type="entry name" value="EZ_HEAT"/>
    <property type="match status" value="6"/>
</dbReference>
<dbReference type="InterPro" id="IPR030664">
    <property type="entry name" value="SdhA/FrdA/AprA"/>
</dbReference>
<dbReference type="InterPro" id="IPR037099">
    <property type="entry name" value="Fum_R/Succ_DH_flav-like_C_sf"/>
</dbReference>
<dbReference type="NCBIfam" id="NF010374">
    <property type="entry name" value="PRK13800.1"/>
    <property type="match status" value="1"/>
</dbReference>
<dbReference type="NCBIfam" id="NF006131">
    <property type="entry name" value="PRK08275.1"/>
    <property type="match status" value="1"/>
</dbReference>
<dbReference type="STRING" id="1907.SGLAU_01645"/>
<dbReference type="GO" id="GO:0000104">
    <property type="term" value="F:succinate dehydrogenase activity"/>
    <property type="evidence" value="ECO:0007669"/>
    <property type="project" value="TreeGrafter"/>
</dbReference>
<organism evidence="6 7">
    <name type="scientific">Streptomyces glaucescens</name>
    <dbReference type="NCBI Taxonomy" id="1907"/>
    <lineage>
        <taxon>Bacteria</taxon>
        <taxon>Bacillati</taxon>
        <taxon>Actinomycetota</taxon>
        <taxon>Actinomycetes</taxon>
        <taxon>Kitasatosporales</taxon>
        <taxon>Streptomycetaceae</taxon>
        <taxon>Streptomyces</taxon>
    </lineage>
</organism>
<dbReference type="InterPro" id="IPR016024">
    <property type="entry name" value="ARM-type_fold"/>
</dbReference>
<dbReference type="SUPFAM" id="SSF46977">
    <property type="entry name" value="Succinate dehydrogenase/fumarate reductase flavoprotein C-terminal domain"/>
    <property type="match status" value="1"/>
</dbReference>
<dbReference type="InterPro" id="IPR036188">
    <property type="entry name" value="FAD/NAD-bd_sf"/>
</dbReference>
<dbReference type="InterPro" id="IPR004155">
    <property type="entry name" value="PBS_lyase_HEAT"/>
</dbReference>
<dbReference type="RefSeq" id="WP_099052897.1">
    <property type="nucleotide sequence ID" value="NZ_CP009438.1"/>
</dbReference>
<dbReference type="Proteomes" id="UP000029482">
    <property type="component" value="Chromosome"/>
</dbReference>
<evidence type="ECO:0000313" key="6">
    <source>
        <dbReference type="EMBL" id="AIR96357.1"/>
    </source>
</evidence>
<dbReference type="SUPFAM" id="SSF51905">
    <property type="entry name" value="FAD/NAD(P)-binding domain"/>
    <property type="match status" value="1"/>
</dbReference>